<feature type="non-terminal residue" evidence="2">
    <location>
        <position position="1"/>
    </location>
</feature>
<name>A0AAV5UF32_9BILA</name>
<proteinExistence type="predicted"/>
<feature type="region of interest" description="Disordered" evidence="1">
    <location>
        <begin position="228"/>
        <end position="259"/>
    </location>
</feature>
<gene>
    <name evidence="2" type="ORF">PENTCL1PPCAC_27755</name>
</gene>
<dbReference type="EMBL" id="BTSX01000006">
    <property type="protein sequence ID" value="GMT05581.1"/>
    <property type="molecule type" value="Genomic_DNA"/>
</dbReference>
<accession>A0AAV5UF32</accession>
<organism evidence="2 3">
    <name type="scientific">Pristionchus entomophagus</name>
    <dbReference type="NCBI Taxonomy" id="358040"/>
    <lineage>
        <taxon>Eukaryota</taxon>
        <taxon>Metazoa</taxon>
        <taxon>Ecdysozoa</taxon>
        <taxon>Nematoda</taxon>
        <taxon>Chromadorea</taxon>
        <taxon>Rhabditida</taxon>
        <taxon>Rhabditina</taxon>
        <taxon>Diplogasteromorpha</taxon>
        <taxon>Diplogasteroidea</taxon>
        <taxon>Neodiplogasteridae</taxon>
        <taxon>Pristionchus</taxon>
    </lineage>
</organism>
<dbReference type="AlphaFoldDB" id="A0AAV5UF32"/>
<evidence type="ECO:0000313" key="2">
    <source>
        <dbReference type="EMBL" id="GMT05581.1"/>
    </source>
</evidence>
<sequence length="376" mass="42545">RVASDFSSPPLAPPSPLIRTALRRILRTRRRRERRTEWRGARTVDAWRRTDRARSRQSCGHRRGGGVASIDVLPLDRCDRLDSRPLRCHRVLLYVVIGGGSTLKSAHHPPFHLQHTESRMAVYGRQQSSVQVCGVHADRPFLLHRLHLRVDLHRSIFRYDEASSLSGPIPHEMQVLDSLLVDYFDPHMRSNRLCTNAGGIRGRSGVVRAQLVGHLGLLIHSPSVGVRSNSRHSLQHGLQSDQSHEESTRVGRFAKSDHRDRSQLRPHHFCDGRLCFELVASIGSEDLRSFLSSTIGSDGGNITGFLHLHLACHRRSLIQIPLLHVLQSHLQEIVSSVYLLLLLVLFLLSQSSRLSNSLRIRQHVHLLVSMTIRGVR</sequence>
<comment type="caution">
    <text evidence="2">The sequence shown here is derived from an EMBL/GenBank/DDBJ whole genome shotgun (WGS) entry which is preliminary data.</text>
</comment>
<evidence type="ECO:0000256" key="1">
    <source>
        <dbReference type="SAM" id="MobiDB-lite"/>
    </source>
</evidence>
<dbReference type="Proteomes" id="UP001432027">
    <property type="component" value="Unassembled WGS sequence"/>
</dbReference>
<reference evidence="2" key="1">
    <citation type="submission" date="2023-10" db="EMBL/GenBank/DDBJ databases">
        <title>Genome assembly of Pristionchus species.</title>
        <authorList>
            <person name="Yoshida K."/>
            <person name="Sommer R.J."/>
        </authorList>
    </citation>
    <scope>NUCLEOTIDE SEQUENCE</scope>
    <source>
        <strain evidence="2">RS0144</strain>
    </source>
</reference>
<protein>
    <recommendedName>
        <fullName evidence="4">G protein-coupled receptor</fullName>
    </recommendedName>
</protein>
<evidence type="ECO:0000313" key="3">
    <source>
        <dbReference type="Proteomes" id="UP001432027"/>
    </source>
</evidence>
<keyword evidence="3" id="KW-1185">Reference proteome</keyword>
<evidence type="ECO:0008006" key="4">
    <source>
        <dbReference type="Google" id="ProtNLM"/>
    </source>
</evidence>
<feature type="compositionally biased region" description="Basic and acidic residues" evidence="1">
    <location>
        <begin position="242"/>
        <end position="259"/>
    </location>
</feature>